<reference evidence="8 9" key="1">
    <citation type="submission" date="2019-02" db="EMBL/GenBank/DDBJ databases">
        <title>Deep-cultivation of Planctomycetes and their phenomic and genomic characterization uncovers novel biology.</title>
        <authorList>
            <person name="Wiegand S."/>
            <person name="Jogler M."/>
            <person name="Boedeker C."/>
            <person name="Pinto D."/>
            <person name="Vollmers J."/>
            <person name="Rivas-Marin E."/>
            <person name="Kohn T."/>
            <person name="Peeters S.H."/>
            <person name="Heuer A."/>
            <person name="Rast P."/>
            <person name="Oberbeckmann S."/>
            <person name="Bunk B."/>
            <person name="Jeske O."/>
            <person name="Meyerdierks A."/>
            <person name="Storesund J.E."/>
            <person name="Kallscheuer N."/>
            <person name="Luecker S."/>
            <person name="Lage O.M."/>
            <person name="Pohl T."/>
            <person name="Merkel B.J."/>
            <person name="Hornburger P."/>
            <person name="Mueller R.-W."/>
            <person name="Bruemmer F."/>
            <person name="Labrenz M."/>
            <person name="Spormann A.M."/>
            <person name="Op den Camp H."/>
            <person name="Overmann J."/>
            <person name="Amann R."/>
            <person name="Jetten M.S.M."/>
            <person name="Mascher T."/>
            <person name="Medema M.H."/>
            <person name="Devos D.P."/>
            <person name="Kaster A.-K."/>
            <person name="Ovreas L."/>
            <person name="Rohde M."/>
            <person name="Galperin M.Y."/>
            <person name="Jogler C."/>
        </authorList>
    </citation>
    <scope>NUCLEOTIDE SEQUENCE [LARGE SCALE GENOMIC DNA]</scope>
    <source>
        <strain evidence="8 9">CA12</strain>
    </source>
</reference>
<evidence type="ECO:0000256" key="1">
    <source>
        <dbReference type="ARBA" id="ARBA00006227"/>
    </source>
</evidence>
<protein>
    <recommendedName>
        <fullName evidence="4">Large ribosomal subunit protein uL13</fullName>
    </recommendedName>
</protein>
<comment type="subunit">
    <text evidence="4">Part of the 50S ribosomal subunit.</text>
</comment>
<accession>A0A517P3Z1</accession>
<gene>
    <name evidence="4 6 8" type="primary">rplM</name>
    <name evidence="8" type="ORF">CA12_01590</name>
</gene>
<keyword evidence="2 4" id="KW-0689">Ribosomal protein</keyword>
<feature type="region of interest" description="Disordered" evidence="7">
    <location>
        <begin position="144"/>
        <end position="166"/>
    </location>
</feature>
<dbReference type="NCBIfam" id="TIGR01066">
    <property type="entry name" value="rplM_bact"/>
    <property type="match status" value="1"/>
</dbReference>
<dbReference type="EMBL" id="CP036265">
    <property type="protein sequence ID" value="QDT14091.1"/>
    <property type="molecule type" value="Genomic_DNA"/>
</dbReference>
<organism evidence="8 9">
    <name type="scientific">Alienimonas californiensis</name>
    <dbReference type="NCBI Taxonomy" id="2527989"/>
    <lineage>
        <taxon>Bacteria</taxon>
        <taxon>Pseudomonadati</taxon>
        <taxon>Planctomycetota</taxon>
        <taxon>Planctomycetia</taxon>
        <taxon>Planctomycetales</taxon>
        <taxon>Planctomycetaceae</taxon>
        <taxon>Alienimonas</taxon>
    </lineage>
</organism>
<comment type="similarity">
    <text evidence="1 4 5">Belongs to the universal ribosomal protein uL13 family.</text>
</comment>
<comment type="function">
    <text evidence="4 6">This protein is one of the early assembly proteins of the 50S ribosomal subunit, although it is not seen to bind rRNA by itself. It is important during the early stages of 50S assembly.</text>
</comment>
<dbReference type="SUPFAM" id="SSF52161">
    <property type="entry name" value="Ribosomal protein L13"/>
    <property type="match status" value="1"/>
</dbReference>
<dbReference type="KEGG" id="acaf:CA12_01590"/>
<keyword evidence="9" id="KW-1185">Reference proteome</keyword>
<evidence type="ECO:0000256" key="4">
    <source>
        <dbReference type="HAMAP-Rule" id="MF_01366"/>
    </source>
</evidence>
<dbReference type="GO" id="GO:0003735">
    <property type="term" value="F:structural constituent of ribosome"/>
    <property type="evidence" value="ECO:0007669"/>
    <property type="project" value="InterPro"/>
</dbReference>
<evidence type="ECO:0000256" key="3">
    <source>
        <dbReference type="ARBA" id="ARBA00023274"/>
    </source>
</evidence>
<evidence type="ECO:0000313" key="8">
    <source>
        <dbReference type="EMBL" id="QDT14091.1"/>
    </source>
</evidence>
<dbReference type="GO" id="GO:0022625">
    <property type="term" value="C:cytosolic large ribosomal subunit"/>
    <property type="evidence" value="ECO:0007669"/>
    <property type="project" value="TreeGrafter"/>
</dbReference>
<dbReference type="InterPro" id="IPR005823">
    <property type="entry name" value="Ribosomal_uL13_bac-type"/>
</dbReference>
<dbReference type="PANTHER" id="PTHR11545">
    <property type="entry name" value="RIBOSOMAL PROTEIN L13"/>
    <property type="match status" value="1"/>
</dbReference>
<dbReference type="HAMAP" id="MF_01366">
    <property type="entry name" value="Ribosomal_uL13"/>
    <property type="match status" value="1"/>
</dbReference>
<name>A0A517P3Z1_9PLAN</name>
<keyword evidence="3 4" id="KW-0687">Ribonucleoprotein</keyword>
<evidence type="ECO:0000256" key="7">
    <source>
        <dbReference type="SAM" id="MobiDB-lite"/>
    </source>
</evidence>
<dbReference type="OrthoDB" id="9801330at2"/>
<dbReference type="InterPro" id="IPR005822">
    <property type="entry name" value="Ribosomal_uL13"/>
</dbReference>
<evidence type="ECO:0000256" key="5">
    <source>
        <dbReference type="RuleBase" id="RU003877"/>
    </source>
</evidence>
<dbReference type="GO" id="GO:0017148">
    <property type="term" value="P:negative regulation of translation"/>
    <property type="evidence" value="ECO:0007669"/>
    <property type="project" value="TreeGrafter"/>
</dbReference>
<dbReference type="GO" id="GO:0003729">
    <property type="term" value="F:mRNA binding"/>
    <property type="evidence" value="ECO:0007669"/>
    <property type="project" value="TreeGrafter"/>
</dbReference>
<dbReference type="InterPro" id="IPR023563">
    <property type="entry name" value="Ribosomal_uL13_CS"/>
</dbReference>
<dbReference type="PIRSF" id="PIRSF002181">
    <property type="entry name" value="Ribosomal_L13"/>
    <property type="match status" value="1"/>
</dbReference>
<dbReference type="GO" id="GO:0006412">
    <property type="term" value="P:translation"/>
    <property type="evidence" value="ECO:0007669"/>
    <property type="project" value="UniProtKB-UniRule"/>
</dbReference>
<dbReference type="Proteomes" id="UP000318741">
    <property type="component" value="Chromosome"/>
</dbReference>
<dbReference type="Pfam" id="PF00572">
    <property type="entry name" value="Ribosomal_L13"/>
    <property type="match status" value="2"/>
</dbReference>
<dbReference type="PANTHER" id="PTHR11545:SF2">
    <property type="entry name" value="LARGE RIBOSOMAL SUBUNIT PROTEIN UL13M"/>
    <property type="match status" value="1"/>
</dbReference>
<evidence type="ECO:0000313" key="9">
    <source>
        <dbReference type="Proteomes" id="UP000318741"/>
    </source>
</evidence>
<dbReference type="Gene3D" id="3.90.1180.10">
    <property type="entry name" value="Ribosomal protein L13"/>
    <property type="match status" value="1"/>
</dbReference>
<dbReference type="CDD" id="cd00392">
    <property type="entry name" value="Ribosomal_L13"/>
    <property type="match status" value="1"/>
</dbReference>
<dbReference type="RefSeq" id="WP_145356694.1">
    <property type="nucleotide sequence ID" value="NZ_CP036265.1"/>
</dbReference>
<dbReference type="InterPro" id="IPR036899">
    <property type="entry name" value="Ribosomal_uL13_sf"/>
</dbReference>
<dbReference type="AlphaFoldDB" id="A0A517P3Z1"/>
<evidence type="ECO:0000256" key="2">
    <source>
        <dbReference type="ARBA" id="ARBA00022980"/>
    </source>
</evidence>
<proteinExistence type="inferred from homology"/>
<sequence>MPILQKCTQLPKEAADPQWVTVDADGQIVGRLATGIAMVLMGKHKPSYTPHVDNGDYVVVTNVERVAFGGKKMEHESIANFSKKWLQKEYDRYSGYPGGRTVESAERLHARKPEMILHEAVRRMLPKNKLGRQMIKKLKLVVGPDHGHQAQQPGEFPGYLMPSRTR</sequence>
<evidence type="ECO:0000256" key="6">
    <source>
        <dbReference type="RuleBase" id="RU003878"/>
    </source>
</evidence>
<dbReference type="PROSITE" id="PS00783">
    <property type="entry name" value="RIBOSOMAL_L13"/>
    <property type="match status" value="1"/>
</dbReference>